<evidence type="ECO:0000313" key="2">
    <source>
        <dbReference type="Proteomes" id="UP001154282"/>
    </source>
</evidence>
<feature type="non-terminal residue" evidence="1">
    <location>
        <position position="1"/>
    </location>
</feature>
<accession>A0AAV0RNC8</accession>
<reference evidence="1" key="1">
    <citation type="submission" date="2022-08" db="EMBL/GenBank/DDBJ databases">
        <authorList>
            <person name="Gutierrez-Valencia J."/>
        </authorList>
    </citation>
    <scope>NUCLEOTIDE SEQUENCE</scope>
</reference>
<evidence type="ECO:0000313" key="1">
    <source>
        <dbReference type="EMBL" id="CAI0559120.1"/>
    </source>
</evidence>
<organism evidence="1 2">
    <name type="scientific">Linum tenue</name>
    <dbReference type="NCBI Taxonomy" id="586396"/>
    <lineage>
        <taxon>Eukaryota</taxon>
        <taxon>Viridiplantae</taxon>
        <taxon>Streptophyta</taxon>
        <taxon>Embryophyta</taxon>
        <taxon>Tracheophyta</taxon>
        <taxon>Spermatophyta</taxon>
        <taxon>Magnoliopsida</taxon>
        <taxon>eudicotyledons</taxon>
        <taxon>Gunneridae</taxon>
        <taxon>Pentapetalae</taxon>
        <taxon>rosids</taxon>
        <taxon>fabids</taxon>
        <taxon>Malpighiales</taxon>
        <taxon>Linaceae</taxon>
        <taxon>Linum</taxon>
    </lineage>
</organism>
<gene>
    <name evidence="1" type="ORF">LITE_LOCUS49063</name>
</gene>
<protein>
    <submittedName>
        <fullName evidence="1">Uncharacterized protein</fullName>
    </submittedName>
</protein>
<comment type="caution">
    <text evidence="1">The sequence shown here is derived from an EMBL/GenBank/DDBJ whole genome shotgun (WGS) entry which is preliminary data.</text>
</comment>
<name>A0AAV0RNC8_9ROSI</name>
<keyword evidence="2" id="KW-1185">Reference proteome</keyword>
<dbReference type="AlphaFoldDB" id="A0AAV0RNC8"/>
<sequence>VCSSPLSGTEGSELCIGADPSFSCESPVVSLSMDALYFVCFGGSIGVP</sequence>
<dbReference type="Proteomes" id="UP001154282">
    <property type="component" value="Unassembled WGS sequence"/>
</dbReference>
<dbReference type="EMBL" id="CAMGYJ010000011">
    <property type="protein sequence ID" value="CAI0559120.1"/>
    <property type="molecule type" value="Genomic_DNA"/>
</dbReference>
<proteinExistence type="predicted"/>